<evidence type="ECO:0000313" key="4">
    <source>
        <dbReference type="Proteomes" id="UP001071777"/>
    </source>
</evidence>
<comment type="caution">
    <text evidence="3">The sequence shown here is derived from an EMBL/GenBank/DDBJ whole genome shotgun (WGS) entry which is preliminary data.</text>
</comment>
<protein>
    <submittedName>
        <fullName evidence="3">Queuine tRNA-guanine transglycosylase</fullName>
    </submittedName>
</protein>
<sequence>MVSFNILSQNRKGVRYRLGVLEVPECYFSTYDGNKSVDSSVETTSKTPCMDKNINETGTGTDSSPGWPRSSGPANIATPSFSIPTLGGFPQFILPKVELDRGESCEITSLIPELDYLLVGHGLELERVRRRRMSAKVERERGYGDSRAEEDYEEERAVGNASRFDLLRHPPTQLANKDYIRYLMFRQPLISGASCWNGTNGILVQAECGRVNVGVEDMLASVEHFRPAFFISPAEEAQTGHYGKKVSFRSIQKADEILLSLLHRLGRDPRPGLAGGSVVDTESSRATTGGADSAERASAPTTRLLANIQGAQFLEYRLAAALGVWDMCRGTGKGLGNVKFTSDGSAELRSEAPDVPGVATCFNELILGVAIGGLGYSENLSKRSECIKAVVDHIPDDKLRFMSLDIGSPIEILQAVYLGVDIIECPYVYKCSLGGAALSFNLDEFMRQAEIVSYSKEEKINAEKFLLELDFSSSSYGTEEVNNSKETEISFGGAKYIDLNDRGYSCDSGKLTENSPVPHSRAYIHHLINSGEILGVSLLFMHNYWQYQNLLLLVRRAILDGRLEDFVTWFIYTQTDIHIHPTKLPEPTLETYTFDGMKGKLQKDLVHEK</sequence>
<dbReference type="Pfam" id="PF01702">
    <property type="entry name" value="TGT"/>
    <property type="match status" value="1"/>
</dbReference>
<organism evidence="3 4">
    <name type="scientific">Cryptosporidium canis</name>
    <dbReference type="NCBI Taxonomy" id="195482"/>
    <lineage>
        <taxon>Eukaryota</taxon>
        <taxon>Sar</taxon>
        <taxon>Alveolata</taxon>
        <taxon>Apicomplexa</taxon>
        <taxon>Conoidasida</taxon>
        <taxon>Coccidia</taxon>
        <taxon>Eucoccidiorida</taxon>
        <taxon>Eimeriorina</taxon>
        <taxon>Cryptosporidiidae</taxon>
        <taxon>Cryptosporidium</taxon>
    </lineage>
</organism>
<name>A0ABQ8PAJ0_9CRYT</name>
<feature type="region of interest" description="Disordered" evidence="1">
    <location>
        <begin position="272"/>
        <end position="298"/>
    </location>
</feature>
<dbReference type="Proteomes" id="UP001071777">
    <property type="component" value="Unassembled WGS sequence"/>
</dbReference>
<dbReference type="EMBL" id="JAPCXB010000019">
    <property type="protein sequence ID" value="KAJ1614559.1"/>
    <property type="molecule type" value="Genomic_DNA"/>
</dbReference>
<evidence type="ECO:0000313" key="3">
    <source>
        <dbReference type="EMBL" id="KAJ1614559.1"/>
    </source>
</evidence>
<gene>
    <name evidence="3" type="ORF">OJ252_559</name>
</gene>
<feature type="compositionally biased region" description="Polar residues" evidence="1">
    <location>
        <begin position="55"/>
        <end position="64"/>
    </location>
</feature>
<dbReference type="PANTHER" id="PTHR46064:SF1">
    <property type="entry name" value="QUEUINE TRNA-RIBOSYLTRANSFERASE ACCESSORY SUBUNIT 2"/>
    <property type="match status" value="1"/>
</dbReference>
<keyword evidence="4" id="KW-1185">Reference proteome</keyword>
<dbReference type="Gene3D" id="3.20.20.105">
    <property type="entry name" value="Queuine tRNA-ribosyltransferase-like"/>
    <property type="match status" value="1"/>
</dbReference>
<dbReference type="PANTHER" id="PTHR46064">
    <property type="entry name" value="QUEUINE TRNA-RIBOSYLTRANSFERASE ACCESSORY SUBUNIT 2"/>
    <property type="match status" value="1"/>
</dbReference>
<reference evidence="3" key="1">
    <citation type="submission" date="2022-10" db="EMBL/GenBank/DDBJ databases">
        <title>Adaptive evolution leads to modifications in subtelomeric GC content in a zoonotic Cryptosporidium species.</title>
        <authorList>
            <person name="Li J."/>
            <person name="Feng Y."/>
            <person name="Xiao L."/>
        </authorList>
    </citation>
    <scope>NUCLEOTIDE SEQUENCE</scope>
    <source>
        <strain evidence="3">25894</strain>
    </source>
</reference>
<dbReference type="SUPFAM" id="SSF51713">
    <property type="entry name" value="tRNA-guanine transglycosylase"/>
    <property type="match status" value="1"/>
</dbReference>
<proteinExistence type="predicted"/>
<dbReference type="InterPro" id="IPR050852">
    <property type="entry name" value="Queuine_tRNA-ribosyltrfase"/>
</dbReference>
<dbReference type="InterPro" id="IPR036511">
    <property type="entry name" value="TGT-like_sf"/>
</dbReference>
<accession>A0ABQ8PAJ0</accession>
<feature type="region of interest" description="Disordered" evidence="1">
    <location>
        <begin position="37"/>
        <end position="75"/>
    </location>
</feature>
<feature type="domain" description="tRNA-guanine(15) transglycosylase-like" evidence="2">
    <location>
        <begin position="368"/>
        <end position="573"/>
    </location>
</feature>
<feature type="compositionally biased region" description="Polar residues" evidence="1">
    <location>
        <begin position="37"/>
        <end position="47"/>
    </location>
</feature>
<evidence type="ECO:0000259" key="2">
    <source>
        <dbReference type="Pfam" id="PF01702"/>
    </source>
</evidence>
<evidence type="ECO:0000256" key="1">
    <source>
        <dbReference type="SAM" id="MobiDB-lite"/>
    </source>
</evidence>
<dbReference type="InterPro" id="IPR002616">
    <property type="entry name" value="tRNA_ribo_trans-like"/>
</dbReference>